<gene>
    <name evidence="4" type="ORF">Aco03nite_025880</name>
</gene>
<name>A0ABQ3X6S3_9ACTN</name>
<dbReference type="InterPro" id="IPR050109">
    <property type="entry name" value="HTH-type_TetR-like_transc_reg"/>
</dbReference>
<dbReference type="PROSITE" id="PS50977">
    <property type="entry name" value="HTH_TETR_2"/>
    <property type="match status" value="1"/>
</dbReference>
<evidence type="ECO:0000256" key="1">
    <source>
        <dbReference type="ARBA" id="ARBA00023125"/>
    </source>
</evidence>
<dbReference type="PANTHER" id="PTHR30055">
    <property type="entry name" value="HTH-TYPE TRANSCRIPTIONAL REGULATOR RUTR"/>
    <property type="match status" value="1"/>
</dbReference>
<dbReference type="SUPFAM" id="SSF46689">
    <property type="entry name" value="Homeodomain-like"/>
    <property type="match status" value="1"/>
</dbReference>
<keyword evidence="5" id="KW-1185">Reference proteome</keyword>
<dbReference type="PANTHER" id="PTHR30055:SF231">
    <property type="entry name" value="TRANSCRIPTIONAL REGULATORY PROTEIN (PROBABLY DEOR-FAMILY)-RELATED"/>
    <property type="match status" value="1"/>
</dbReference>
<dbReference type="EMBL" id="BOMG01000039">
    <property type="protein sequence ID" value="GID54184.1"/>
    <property type="molecule type" value="Genomic_DNA"/>
</dbReference>
<dbReference type="SUPFAM" id="SSF48498">
    <property type="entry name" value="Tetracyclin repressor-like, C-terminal domain"/>
    <property type="match status" value="1"/>
</dbReference>
<dbReference type="InterPro" id="IPR036271">
    <property type="entry name" value="Tet_transcr_reg_TetR-rel_C_sf"/>
</dbReference>
<evidence type="ECO:0000259" key="3">
    <source>
        <dbReference type="PROSITE" id="PS50977"/>
    </source>
</evidence>
<accession>A0ABQ3X6S3</accession>
<comment type="caution">
    <text evidence="4">The sequence shown here is derived from an EMBL/GenBank/DDBJ whole genome shotgun (WGS) entry which is preliminary data.</text>
</comment>
<proteinExistence type="predicted"/>
<evidence type="ECO:0000313" key="4">
    <source>
        <dbReference type="EMBL" id="GID54184.1"/>
    </source>
</evidence>
<reference evidence="4 5" key="1">
    <citation type="submission" date="2021-01" db="EMBL/GenBank/DDBJ databases">
        <title>Whole genome shotgun sequence of Actinoplanes couchii NBRC 106145.</title>
        <authorList>
            <person name="Komaki H."/>
            <person name="Tamura T."/>
        </authorList>
    </citation>
    <scope>NUCLEOTIDE SEQUENCE [LARGE SCALE GENOMIC DNA]</scope>
    <source>
        <strain evidence="4 5">NBRC 106145</strain>
    </source>
</reference>
<feature type="domain" description="HTH tetR-type" evidence="3">
    <location>
        <begin position="8"/>
        <end position="68"/>
    </location>
</feature>
<evidence type="ECO:0000256" key="2">
    <source>
        <dbReference type="PROSITE-ProRule" id="PRU00335"/>
    </source>
</evidence>
<keyword evidence="1 2" id="KW-0238">DNA-binding</keyword>
<dbReference type="RefSeq" id="WP_203795293.1">
    <property type="nucleotide sequence ID" value="NZ_BAAAQE010000035.1"/>
</dbReference>
<dbReference type="Gene3D" id="1.10.357.10">
    <property type="entry name" value="Tetracycline Repressor, domain 2"/>
    <property type="match status" value="1"/>
</dbReference>
<protein>
    <recommendedName>
        <fullName evidence="3">HTH tetR-type domain-containing protein</fullName>
    </recommendedName>
</protein>
<dbReference type="InterPro" id="IPR001647">
    <property type="entry name" value="HTH_TetR"/>
</dbReference>
<dbReference type="InterPro" id="IPR009057">
    <property type="entry name" value="Homeodomain-like_sf"/>
</dbReference>
<dbReference type="Proteomes" id="UP000612282">
    <property type="component" value="Unassembled WGS sequence"/>
</dbReference>
<sequence length="182" mass="19355">MPKLSDHAERRAHILDALLRIAAARGLHAVSMRTVAAESGVTVSTVQYWFHTKERLLFAGLEHLALGVSQRAASTGDDARAWLVQLIPADDEQRAAYTVFAAYHALALTDPALAALPYARNSAALENRIAAEFPGPGAAILLALATGLADGVMAGMRTAEEAIALLDHQLARMDRVGVVEVP</sequence>
<organism evidence="4 5">
    <name type="scientific">Actinoplanes couchii</name>
    <dbReference type="NCBI Taxonomy" id="403638"/>
    <lineage>
        <taxon>Bacteria</taxon>
        <taxon>Bacillati</taxon>
        <taxon>Actinomycetota</taxon>
        <taxon>Actinomycetes</taxon>
        <taxon>Micromonosporales</taxon>
        <taxon>Micromonosporaceae</taxon>
        <taxon>Actinoplanes</taxon>
    </lineage>
</organism>
<dbReference type="Pfam" id="PF00440">
    <property type="entry name" value="TetR_N"/>
    <property type="match status" value="1"/>
</dbReference>
<feature type="DNA-binding region" description="H-T-H motif" evidence="2">
    <location>
        <begin position="31"/>
        <end position="50"/>
    </location>
</feature>
<evidence type="ECO:0000313" key="5">
    <source>
        <dbReference type="Proteomes" id="UP000612282"/>
    </source>
</evidence>